<comment type="caution">
    <text evidence="2">The sequence shown here is derived from an EMBL/GenBank/DDBJ whole genome shotgun (WGS) entry which is preliminary data.</text>
</comment>
<evidence type="ECO:0000256" key="1">
    <source>
        <dbReference type="SAM" id="MobiDB-lite"/>
    </source>
</evidence>
<protein>
    <submittedName>
        <fullName evidence="2">Uncharacterized protein</fullName>
    </submittedName>
</protein>
<proteinExistence type="predicted"/>
<evidence type="ECO:0000313" key="3">
    <source>
        <dbReference type="Proteomes" id="UP001287286"/>
    </source>
</evidence>
<dbReference type="Proteomes" id="UP001287286">
    <property type="component" value="Unassembled WGS sequence"/>
</dbReference>
<sequence>MRPYGGDGDDDDDEDGCLTEDAGVAPASAAPYLDGQSRCRTIAASLSMLALGAPRERQASQAQAADWSQAGTYALACVMRPEAEAVWGCGHEATSPNAVIETRHTGSRPSAHVDGAKTAFHPGAFVIAPGKNMLLELVSEINHGSSSDFKDTKTYSASRPLVRCYKPQQLVSPVVDEPPFPGRHGVRRSRVTPRAIEGGQPTEISQLPSWQILGRSSQSRIPAPTPPPLPTTYRLPADQTAECAVARSSSTDKRTSTLPVNDEVAGLTITSHRLDQLQLRDDWPFTDGTALLVNHGGPAHRRQTTEHMKRRLAQTCWGVDASPADLPGRPANDGREAQKPTTGAAVLRPYKAAASYVRRLITSQHVVLVVWAPHRLILPVHYLQPASLIGLAPPMGFLRALLSAKLVFVHVGSIDVDFDVDPIQYALQYIVGPRKPEAWGLTDK</sequence>
<gene>
    <name evidence="2" type="ORF">Purlil1_11327</name>
</gene>
<evidence type="ECO:0000313" key="2">
    <source>
        <dbReference type="EMBL" id="KAK4082104.1"/>
    </source>
</evidence>
<feature type="compositionally biased region" description="Acidic residues" evidence="1">
    <location>
        <begin position="7"/>
        <end position="18"/>
    </location>
</feature>
<feature type="region of interest" description="Disordered" evidence="1">
    <location>
        <begin position="323"/>
        <end position="342"/>
    </location>
</feature>
<dbReference type="EMBL" id="JAWRVI010000066">
    <property type="protein sequence ID" value="KAK4082104.1"/>
    <property type="molecule type" value="Genomic_DNA"/>
</dbReference>
<accession>A0ABR0BK25</accession>
<reference evidence="2 3" key="1">
    <citation type="journal article" date="2024" name="Microbiol. Resour. Announc.">
        <title>Genome annotations for the ascomycete fungi Trichoderma harzianum, Trichoderma aggressivum, and Purpureocillium lilacinum.</title>
        <authorList>
            <person name="Beijen E.P.W."/>
            <person name="Ohm R.A."/>
        </authorList>
    </citation>
    <scope>NUCLEOTIDE SEQUENCE [LARGE SCALE GENOMIC DNA]</scope>
    <source>
        <strain evidence="2 3">CBS 150709</strain>
    </source>
</reference>
<keyword evidence="3" id="KW-1185">Reference proteome</keyword>
<feature type="region of interest" description="Disordered" evidence="1">
    <location>
        <begin position="1"/>
        <end position="22"/>
    </location>
</feature>
<name>A0ABR0BK25_PURLI</name>
<organism evidence="2 3">
    <name type="scientific">Purpureocillium lilacinum</name>
    <name type="common">Paecilomyces lilacinus</name>
    <dbReference type="NCBI Taxonomy" id="33203"/>
    <lineage>
        <taxon>Eukaryota</taxon>
        <taxon>Fungi</taxon>
        <taxon>Dikarya</taxon>
        <taxon>Ascomycota</taxon>
        <taxon>Pezizomycotina</taxon>
        <taxon>Sordariomycetes</taxon>
        <taxon>Hypocreomycetidae</taxon>
        <taxon>Hypocreales</taxon>
        <taxon>Ophiocordycipitaceae</taxon>
        <taxon>Purpureocillium</taxon>
    </lineage>
</organism>